<dbReference type="RefSeq" id="YP_010842308.1">
    <property type="nucleotide sequence ID" value="NC_079139.1"/>
</dbReference>
<dbReference type="SUPFAM" id="SSF48403">
    <property type="entry name" value="Ankyrin repeat"/>
    <property type="match status" value="1"/>
</dbReference>
<protein>
    <submittedName>
        <fullName evidence="1">Ankyrin repeat protein</fullName>
    </submittedName>
</protein>
<dbReference type="EMBL" id="AP024483">
    <property type="protein sequence ID" value="BCS83700.1"/>
    <property type="molecule type" value="Genomic_DNA"/>
</dbReference>
<proteinExistence type="predicted"/>
<organism evidence="1 2">
    <name type="scientific">Cotonvirus japonicus</name>
    <dbReference type="NCBI Taxonomy" id="2811091"/>
    <lineage>
        <taxon>Viruses</taxon>
        <taxon>Varidnaviria</taxon>
        <taxon>Bamfordvirae</taxon>
        <taxon>Nucleocytoviricota</taxon>
        <taxon>Megaviricetes</taxon>
        <taxon>Imitervirales</taxon>
        <taxon>Mimiviridae</taxon>
        <taxon>Megamimivirinae</taxon>
        <taxon>Cotonvirus</taxon>
        <taxon>Cotonvirus japonicum</taxon>
    </lineage>
</organism>
<dbReference type="GeneID" id="80558905"/>
<sequence length="357" mass="41467">MNIMELKYEFEFSEDLFNGANPKIIEVLNTRIDSVYCEHGKYYITEYTKNNIDDDTHNIYCIDDFNSVEKYLLLVELMRNHKINLFCGILNTYKDINVYDKNNLLLNMACKRCQYHVISRLIDTGVDVTFNNNIAIKIVSFYLFKDYYGYKKEYMIMILELLLSNGADIHVDNEYVLCCASHDIVIFKYLLQLGYKYDISSRDDYCLQRCINHYYNQITNSLDKNNGRGSVRETGERFLPDINGNLFIVSDIIKDLLNMGANVNCNNGYIINDIVIYGNKYIIELFIEYGADLNLLTNDSLCRTISQMNCDIIKLLVGNGVKFNKLNDEPITNIKKINTANLLLEIGLTLEKIFDII</sequence>
<name>A0ABM7NU38_9VIRU</name>
<evidence type="ECO:0000313" key="2">
    <source>
        <dbReference type="Proteomes" id="UP001321479"/>
    </source>
</evidence>
<reference evidence="1 2" key="1">
    <citation type="submission" date="2021-02" db="EMBL/GenBank/DDBJ databases">
        <title>Cotonvirus japonicus, which uses Golgi apparatus of host cells for its virion factory, phylogenetically links tailed tupanvirus and icosahedral mimivirus.</title>
        <authorList>
            <person name="Takahashi H."/>
            <person name="Fukaya S."/>
            <person name="Song C."/>
            <person name="Murata K."/>
            <person name="Takemura M."/>
        </authorList>
    </citation>
    <scope>NUCLEOTIDE SEQUENCE [LARGE SCALE GENOMIC DNA]</scope>
</reference>
<dbReference type="Proteomes" id="UP001321479">
    <property type="component" value="Segment"/>
</dbReference>
<dbReference type="Gene3D" id="1.25.40.20">
    <property type="entry name" value="Ankyrin repeat-containing domain"/>
    <property type="match status" value="2"/>
</dbReference>
<keyword evidence="2" id="KW-1185">Reference proteome</keyword>
<accession>A0ABM7NU38</accession>
<evidence type="ECO:0000313" key="1">
    <source>
        <dbReference type="EMBL" id="BCS83700.1"/>
    </source>
</evidence>
<dbReference type="InterPro" id="IPR036770">
    <property type="entry name" value="Ankyrin_rpt-contain_sf"/>
</dbReference>